<dbReference type="Gene3D" id="2.170.270.10">
    <property type="entry name" value="SET domain"/>
    <property type="match status" value="1"/>
</dbReference>
<evidence type="ECO:0000256" key="1">
    <source>
        <dbReference type="SAM" id="Coils"/>
    </source>
</evidence>
<dbReference type="AlphaFoldDB" id="A0A9P8UZE2"/>
<dbReference type="SUPFAM" id="SSF82199">
    <property type="entry name" value="SET domain"/>
    <property type="match status" value="1"/>
</dbReference>
<dbReference type="Gene3D" id="1.25.40.10">
    <property type="entry name" value="Tetratricopeptide repeat domain"/>
    <property type="match status" value="1"/>
</dbReference>
<dbReference type="Pfam" id="PF00856">
    <property type="entry name" value="SET"/>
    <property type="match status" value="1"/>
</dbReference>
<feature type="coiled-coil region" evidence="1">
    <location>
        <begin position="225"/>
        <end position="252"/>
    </location>
</feature>
<dbReference type="PROSITE" id="PS50280">
    <property type="entry name" value="SET"/>
    <property type="match status" value="1"/>
</dbReference>
<evidence type="ECO:0000313" key="4">
    <source>
        <dbReference type="Proteomes" id="UP000758603"/>
    </source>
</evidence>
<organism evidence="3 4">
    <name type="scientific">Truncatella angustata</name>
    <dbReference type="NCBI Taxonomy" id="152316"/>
    <lineage>
        <taxon>Eukaryota</taxon>
        <taxon>Fungi</taxon>
        <taxon>Dikarya</taxon>
        <taxon>Ascomycota</taxon>
        <taxon>Pezizomycotina</taxon>
        <taxon>Sordariomycetes</taxon>
        <taxon>Xylariomycetidae</taxon>
        <taxon>Amphisphaeriales</taxon>
        <taxon>Sporocadaceae</taxon>
        <taxon>Truncatella</taxon>
    </lineage>
</organism>
<sequence>MDTRPHSLTVPSDDDSPTFIRSELYEERETAGAGIAVFATAFIPAGTRIFCEEELIQVSDEFEQPEIYDTVTSLSEEKQAAYFGLAASSKSMKDVGWINDLRKSCEGEAESFNALVEAHEMAWSIYETNRFTLRLSSGEFKIGIYHKASRLNHSCAPNVFHRYNSRINRMTIHALRDIQPGDELNTSYIDICHPTAVRRQMLKGWGFHCGCSACESSDEMRDLRRKKIEDVMNKLKKREEQWESNHEQWTDKDYAKSVSMIERGMRLMESEGMEETDTLGYLLALAIRYGARNGRKEELMQWTERLVVIERKCLGEDSNEYDAAVELHRIAKEDL</sequence>
<dbReference type="RefSeq" id="XP_045965313.1">
    <property type="nucleotide sequence ID" value="XM_046106539.1"/>
</dbReference>
<dbReference type="InterPro" id="IPR011990">
    <property type="entry name" value="TPR-like_helical_dom_sf"/>
</dbReference>
<reference evidence="3" key="1">
    <citation type="journal article" date="2021" name="Nat. Commun.">
        <title>Genetic determinants of endophytism in the Arabidopsis root mycobiome.</title>
        <authorList>
            <person name="Mesny F."/>
            <person name="Miyauchi S."/>
            <person name="Thiergart T."/>
            <person name="Pickel B."/>
            <person name="Atanasova L."/>
            <person name="Karlsson M."/>
            <person name="Huettel B."/>
            <person name="Barry K.W."/>
            <person name="Haridas S."/>
            <person name="Chen C."/>
            <person name="Bauer D."/>
            <person name="Andreopoulos W."/>
            <person name="Pangilinan J."/>
            <person name="LaButti K."/>
            <person name="Riley R."/>
            <person name="Lipzen A."/>
            <person name="Clum A."/>
            <person name="Drula E."/>
            <person name="Henrissat B."/>
            <person name="Kohler A."/>
            <person name="Grigoriev I.V."/>
            <person name="Martin F.M."/>
            <person name="Hacquard S."/>
        </authorList>
    </citation>
    <scope>NUCLEOTIDE SEQUENCE</scope>
    <source>
        <strain evidence="3">MPI-SDFR-AT-0073</strain>
    </source>
</reference>
<dbReference type="Proteomes" id="UP000758603">
    <property type="component" value="Unassembled WGS sequence"/>
</dbReference>
<dbReference type="InterPro" id="IPR001214">
    <property type="entry name" value="SET_dom"/>
</dbReference>
<proteinExistence type="predicted"/>
<keyword evidence="4" id="KW-1185">Reference proteome</keyword>
<gene>
    <name evidence="3" type="ORF">BKA67DRAFT_654314</name>
</gene>
<dbReference type="InterPro" id="IPR053185">
    <property type="entry name" value="SET_domain_protein"/>
</dbReference>
<dbReference type="EMBL" id="JAGPXC010000001">
    <property type="protein sequence ID" value="KAH6661182.1"/>
    <property type="molecule type" value="Genomic_DNA"/>
</dbReference>
<dbReference type="PANTHER" id="PTHR47332">
    <property type="entry name" value="SET DOMAIN-CONTAINING PROTEIN 5"/>
    <property type="match status" value="1"/>
</dbReference>
<dbReference type="InterPro" id="IPR046341">
    <property type="entry name" value="SET_dom_sf"/>
</dbReference>
<evidence type="ECO:0000313" key="3">
    <source>
        <dbReference type="EMBL" id="KAH6661182.1"/>
    </source>
</evidence>
<dbReference type="CDD" id="cd20071">
    <property type="entry name" value="SET_SMYD"/>
    <property type="match status" value="1"/>
</dbReference>
<feature type="domain" description="SET" evidence="2">
    <location>
        <begin position="23"/>
        <end position="189"/>
    </location>
</feature>
<dbReference type="GeneID" id="70135430"/>
<protein>
    <recommendedName>
        <fullName evidence="2">SET domain-containing protein</fullName>
    </recommendedName>
</protein>
<dbReference type="SMART" id="SM00317">
    <property type="entry name" value="SET"/>
    <property type="match status" value="1"/>
</dbReference>
<evidence type="ECO:0000259" key="2">
    <source>
        <dbReference type="PROSITE" id="PS50280"/>
    </source>
</evidence>
<dbReference type="OrthoDB" id="265717at2759"/>
<comment type="caution">
    <text evidence="3">The sequence shown here is derived from an EMBL/GenBank/DDBJ whole genome shotgun (WGS) entry which is preliminary data.</text>
</comment>
<dbReference type="PANTHER" id="PTHR47332:SF4">
    <property type="entry name" value="SET DOMAIN-CONTAINING PROTEIN 5"/>
    <property type="match status" value="1"/>
</dbReference>
<name>A0A9P8UZE2_9PEZI</name>
<keyword evidence="1" id="KW-0175">Coiled coil</keyword>
<accession>A0A9P8UZE2</accession>